<dbReference type="Gene3D" id="1.20.1280.50">
    <property type="match status" value="1"/>
</dbReference>
<dbReference type="InterPro" id="IPR001810">
    <property type="entry name" value="F-box_dom"/>
</dbReference>
<dbReference type="PANTHER" id="PTHR38926">
    <property type="entry name" value="F-BOX DOMAIN CONTAINING PROTEIN, EXPRESSED"/>
    <property type="match status" value="1"/>
</dbReference>
<dbReference type="AlphaFoldDB" id="A0A4Y9XQZ0"/>
<feature type="domain" description="F-box" evidence="1">
    <location>
        <begin position="93"/>
        <end position="122"/>
    </location>
</feature>
<dbReference type="SUPFAM" id="SSF81383">
    <property type="entry name" value="F-box domain"/>
    <property type="match status" value="1"/>
</dbReference>
<dbReference type="InterPro" id="IPR032675">
    <property type="entry name" value="LRR_dom_sf"/>
</dbReference>
<proteinExistence type="predicted"/>
<protein>
    <recommendedName>
        <fullName evidence="1">F-box domain-containing protein</fullName>
    </recommendedName>
</protein>
<name>A0A4Y9XQZ0_9AGAM</name>
<keyword evidence="3" id="KW-1185">Reference proteome</keyword>
<sequence>MAAANPLVAPVVEDAILTGRRDDIDTQIEHHRKALLDLRLRRNTLAPISVLLPEILSYIFHFCVDDSGTRESMFWANVDLPSIVSPGLSYGYARTALALSHVCRQWRSIARDDALLWTHIFMSNVELCQRMLVRSKQAALTVRHGFISNDGKSLISLGHALAHLSRIKTLQISCQYYGTNLPRRFMEYISSPAPLLEELYLSNLTGHWATNALPDTVFAGCVPRLARLTVLHGAQLSWSSPLLKLSSLTHLHIGDMTEWKNSTLDPLLTVLARLPLLRGLALEQAIPAGPQVTGRAVALPALTHLTLSDDQTSCVALLQALTLPPSVSITLQSFLAGDQVDYQPALTHCLTHVAPFFAGMRTARIYVTKDGAVNQLRIQAWEGAVTDSASLGSMHSGRAVVDFMWSGQPIMDIQVVLDACAALALDGLEVFAGASSATTMSIHRTGAPSSAAGRMCTPCTS</sequence>
<dbReference type="OrthoDB" id="2990288at2759"/>
<dbReference type="Pfam" id="PF12937">
    <property type="entry name" value="F-box-like"/>
    <property type="match status" value="1"/>
</dbReference>
<dbReference type="STRING" id="205917.A0A4Y9XQZ0"/>
<accession>A0A4Y9XQZ0</accession>
<dbReference type="InterPro" id="IPR036047">
    <property type="entry name" value="F-box-like_dom_sf"/>
</dbReference>
<reference evidence="2 3" key="1">
    <citation type="submission" date="2019-02" db="EMBL/GenBank/DDBJ databases">
        <title>Genome sequencing of the rare red list fungi Dentipellis fragilis.</title>
        <authorList>
            <person name="Buettner E."/>
            <person name="Kellner H."/>
        </authorList>
    </citation>
    <scope>NUCLEOTIDE SEQUENCE [LARGE SCALE GENOMIC DNA]</scope>
    <source>
        <strain evidence="2 3">DSM 105465</strain>
    </source>
</reference>
<evidence type="ECO:0000259" key="1">
    <source>
        <dbReference type="Pfam" id="PF12937"/>
    </source>
</evidence>
<organism evidence="2 3">
    <name type="scientific">Dentipellis fragilis</name>
    <dbReference type="NCBI Taxonomy" id="205917"/>
    <lineage>
        <taxon>Eukaryota</taxon>
        <taxon>Fungi</taxon>
        <taxon>Dikarya</taxon>
        <taxon>Basidiomycota</taxon>
        <taxon>Agaricomycotina</taxon>
        <taxon>Agaricomycetes</taxon>
        <taxon>Russulales</taxon>
        <taxon>Hericiaceae</taxon>
        <taxon>Dentipellis</taxon>
    </lineage>
</organism>
<dbReference type="EMBL" id="SEOQ01001432">
    <property type="protein sequence ID" value="TFY51807.1"/>
    <property type="molecule type" value="Genomic_DNA"/>
</dbReference>
<dbReference type="Gene3D" id="3.80.10.10">
    <property type="entry name" value="Ribonuclease Inhibitor"/>
    <property type="match status" value="1"/>
</dbReference>
<dbReference type="PANTHER" id="PTHR38926:SF5">
    <property type="entry name" value="F-BOX AND LEUCINE-RICH REPEAT PROTEIN 6"/>
    <property type="match status" value="1"/>
</dbReference>
<dbReference type="Proteomes" id="UP000298327">
    <property type="component" value="Unassembled WGS sequence"/>
</dbReference>
<comment type="caution">
    <text evidence="2">The sequence shown here is derived from an EMBL/GenBank/DDBJ whole genome shotgun (WGS) entry which is preliminary data.</text>
</comment>
<feature type="non-terminal residue" evidence="2">
    <location>
        <position position="461"/>
    </location>
</feature>
<evidence type="ECO:0000313" key="3">
    <source>
        <dbReference type="Proteomes" id="UP000298327"/>
    </source>
</evidence>
<dbReference type="SUPFAM" id="SSF52047">
    <property type="entry name" value="RNI-like"/>
    <property type="match status" value="1"/>
</dbReference>
<evidence type="ECO:0000313" key="2">
    <source>
        <dbReference type="EMBL" id="TFY51807.1"/>
    </source>
</evidence>
<gene>
    <name evidence="2" type="ORF">EVG20_g10829</name>
</gene>